<gene>
    <name evidence="2" type="ORF">JI739_04455</name>
</gene>
<keyword evidence="1" id="KW-0812">Transmembrane</keyword>
<feature type="transmembrane region" description="Helical" evidence="1">
    <location>
        <begin position="113"/>
        <end position="129"/>
    </location>
</feature>
<sequence>MSVPFVVGMYVYLVSLYQGLVRNLLLRDADTLSHIGAGRWIIANLGVPDGDPFSHSKPGAFWAAHEWLSQVLLALGHEFAGFTGVVALTGLAFAVAIAMLTRALMDHFSPTRSILFAVIAVLMTSAHLLARPHILAMPLLVLWTISLVRAGDSGRAPSLWLLPVMTVWANMHGGFTLGIVLAFAFAGEALWAVWPQRRWAEWLKGWGVFLGAMLIAAVVTPQGPSGIQFTWQVLVEDQYALSRIGEWASPNFHEFQPLLLWLLGGLALVLHRGLRLPPFRLLMVLGLLYLSLKHIRNVELLGLLVPLIVAKSFAAQWHRMPTENSQPDAVQRWLNRLSADTSRVVVGAFLALAMASAIVIERVRPMLPPADLAPVKAFEAAKAAGLTGPVLNAYSWGGYLILLGVPVHIDGRSDMYRDDFIREYLETIELRRLDTVEPYLAKYRIQWTLLPRDLPIVSALDQMPGWERLYSDDRTVVHRRKVDHGR</sequence>
<keyword evidence="1" id="KW-1133">Transmembrane helix</keyword>
<feature type="transmembrane region" description="Helical" evidence="1">
    <location>
        <begin position="258"/>
        <end position="277"/>
    </location>
</feature>
<dbReference type="Proteomes" id="UP000613011">
    <property type="component" value="Unassembled WGS sequence"/>
</dbReference>
<proteinExistence type="predicted"/>
<reference evidence="2" key="1">
    <citation type="submission" date="2021-01" db="EMBL/GenBank/DDBJ databases">
        <title>Ramlibacter sp. strain AW1 16S ribosomal RNA gene Genome sequencing and assembly.</title>
        <authorList>
            <person name="Kang M."/>
        </authorList>
    </citation>
    <scope>NUCLEOTIDE SEQUENCE</scope>
    <source>
        <strain evidence="2">AW1</strain>
    </source>
</reference>
<keyword evidence="3" id="KW-1185">Reference proteome</keyword>
<evidence type="ECO:0000313" key="2">
    <source>
        <dbReference type="EMBL" id="MBL0419596.1"/>
    </source>
</evidence>
<feature type="transmembrane region" description="Helical" evidence="1">
    <location>
        <begin position="342"/>
        <end position="360"/>
    </location>
</feature>
<accession>A0A936ZKY3</accession>
<comment type="caution">
    <text evidence="2">The sequence shown here is derived from an EMBL/GenBank/DDBJ whole genome shotgun (WGS) entry which is preliminary data.</text>
</comment>
<evidence type="ECO:0000256" key="1">
    <source>
        <dbReference type="SAM" id="Phobius"/>
    </source>
</evidence>
<feature type="transmembrane region" description="Helical" evidence="1">
    <location>
        <begin position="79"/>
        <end position="101"/>
    </location>
</feature>
<feature type="transmembrane region" description="Helical" evidence="1">
    <location>
        <begin position="6"/>
        <end position="25"/>
    </location>
</feature>
<organism evidence="2 3">
    <name type="scientific">Ramlibacter aurantiacus</name>
    <dbReference type="NCBI Taxonomy" id="2801330"/>
    <lineage>
        <taxon>Bacteria</taxon>
        <taxon>Pseudomonadati</taxon>
        <taxon>Pseudomonadota</taxon>
        <taxon>Betaproteobacteria</taxon>
        <taxon>Burkholderiales</taxon>
        <taxon>Comamonadaceae</taxon>
        <taxon>Ramlibacter</taxon>
    </lineage>
</organism>
<evidence type="ECO:0000313" key="3">
    <source>
        <dbReference type="Proteomes" id="UP000613011"/>
    </source>
</evidence>
<name>A0A936ZKY3_9BURK</name>
<feature type="transmembrane region" description="Helical" evidence="1">
    <location>
        <begin position="206"/>
        <end position="224"/>
    </location>
</feature>
<dbReference type="EMBL" id="JAEQNA010000001">
    <property type="protein sequence ID" value="MBL0419596.1"/>
    <property type="molecule type" value="Genomic_DNA"/>
</dbReference>
<dbReference type="AlphaFoldDB" id="A0A936ZKY3"/>
<keyword evidence="1" id="KW-0472">Membrane</keyword>
<feature type="transmembrane region" description="Helical" evidence="1">
    <location>
        <begin position="171"/>
        <end position="194"/>
    </location>
</feature>
<protein>
    <submittedName>
        <fullName evidence="2">Uncharacterized protein</fullName>
    </submittedName>
</protein>